<gene>
    <name evidence="5" type="ORF">ACFPPD_17865</name>
</gene>
<dbReference type="RefSeq" id="WP_209749010.1">
    <property type="nucleotide sequence ID" value="NZ_JBHSMH010000067.1"/>
</dbReference>
<dbReference type="InterPro" id="IPR009057">
    <property type="entry name" value="Homeodomain-like_sf"/>
</dbReference>
<name>A0ABW0M023_9BACL</name>
<dbReference type="PANTHER" id="PTHR43280:SF2">
    <property type="entry name" value="HTH-TYPE TRANSCRIPTIONAL REGULATOR EXSA"/>
    <property type="match status" value="1"/>
</dbReference>
<evidence type="ECO:0000256" key="2">
    <source>
        <dbReference type="ARBA" id="ARBA00023125"/>
    </source>
</evidence>
<evidence type="ECO:0000313" key="6">
    <source>
        <dbReference type="Proteomes" id="UP001596105"/>
    </source>
</evidence>
<evidence type="ECO:0000256" key="3">
    <source>
        <dbReference type="ARBA" id="ARBA00023163"/>
    </source>
</evidence>
<sequence length="226" mass="25366">MFAPVQGKFSFQIGLHTGVGEFGRVVVCPPNTDFARTVMEPLSFHFFHFRVEAASLSQREIEGSLSGWLDIGDHARVRSTYRFIGQPGLQPELLEHFLNDLWLLATTKAPGNLAVLSDTTDPLMEEAKKRIAKSAFGPISLRTIASSLALTPVQLTRRFRSAFGVAPLDFLTELRLEKACLLLSDTYETLEEIAGQCGYESGYYLSRLFRGRKGVSPSEYRRRFRV</sequence>
<dbReference type="InterPro" id="IPR018060">
    <property type="entry name" value="HTH_AraC"/>
</dbReference>
<dbReference type="SMART" id="SM00342">
    <property type="entry name" value="HTH_ARAC"/>
    <property type="match status" value="1"/>
</dbReference>
<dbReference type="PANTHER" id="PTHR43280">
    <property type="entry name" value="ARAC-FAMILY TRANSCRIPTIONAL REGULATOR"/>
    <property type="match status" value="1"/>
</dbReference>
<evidence type="ECO:0000313" key="5">
    <source>
        <dbReference type="EMBL" id="MFC5470562.1"/>
    </source>
</evidence>
<comment type="caution">
    <text evidence="5">The sequence shown here is derived from an EMBL/GenBank/DDBJ whole genome shotgun (WGS) entry which is preliminary data.</text>
</comment>
<dbReference type="Gene3D" id="1.10.10.60">
    <property type="entry name" value="Homeodomain-like"/>
    <property type="match status" value="2"/>
</dbReference>
<dbReference type="SUPFAM" id="SSF46689">
    <property type="entry name" value="Homeodomain-like"/>
    <property type="match status" value="2"/>
</dbReference>
<proteinExistence type="predicted"/>
<keyword evidence="3" id="KW-0804">Transcription</keyword>
<keyword evidence="2" id="KW-0238">DNA-binding</keyword>
<keyword evidence="1" id="KW-0805">Transcription regulation</keyword>
<feature type="domain" description="HTH araC/xylS-type" evidence="4">
    <location>
        <begin position="121"/>
        <end position="223"/>
    </location>
</feature>
<dbReference type="Pfam" id="PF12833">
    <property type="entry name" value="HTH_18"/>
    <property type="match status" value="1"/>
</dbReference>
<protein>
    <submittedName>
        <fullName evidence="5">Helix-turn-helix domain-containing protein</fullName>
    </submittedName>
</protein>
<reference evidence="6" key="1">
    <citation type="journal article" date="2019" name="Int. J. Syst. Evol. Microbiol.">
        <title>The Global Catalogue of Microorganisms (GCM) 10K type strain sequencing project: providing services to taxonomists for standard genome sequencing and annotation.</title>
        <authorList>
            <consortium name="The Broad Institute Genomics Platform"/>
            <consortium name="The Broad Institute Genome Sequencing Center for Infectious Disease"/>
            <person name="Wu L."/>
            <person name="Ma J."/>
        </authorList>
    </citation>
    <scope>NUCLEOTIDE SEQUENCE [LARGE SCALE GENOMIC DNA]</scope>
    <source>
        <strain evidence="6">CCUG 57113</strain>
    </source>
</reference>
<dbReference type="PROSITE" id="PS01124">
    <property type="entry name" value="HTH_ARAC_FAMILY_2"/>
    <property type="match status" value="1"/>
</dbReference>
<keyword evidence="6" id="KW-1185">Reference proteome</keyword>
<organism evidence="5 6">
    <name type="scientific">Cohnella suwonensis</name>
    <dbReference type="NCBI Taxonomy" id="696072"/>
    <lineage>
        <taxon>Bacteria</taxon>
        <taxon>Bacillati</taxon>
        <taxon>Bacillota</taxon>
        <taxon>Bacilli</taxon>
        <taxon>Bacillales</taxon>
        <taxon>Paenibacillaceae</taxon>
        <taxon>Cohnella</taxon>
    </lineage>
</organism>
<evidence type="ECO:0000256" key="1">
    <source>
        <dbReference type="ARBA" id="ARBA00023015"/>
    </source>
</evidence>
<dbReference type="Proteomes" id="UP001596105">
    <property type="component" value="Unassembled WGS sequence"/>
</dbReference>
<accession>A0ABW0M023</accession>
<dbReference type="EMBL" id="JBHSMH010000067">
    <property type="protein sequence ID" value="MFC5470562.1"/>
    <property type="molecule type" value="Genomic_DNA"/>
</dbReference>
<evidence type="ECO:0000259" key="4">
    <source>
        <dbReference type="PROSITE" id="PS01124"/>
    </source>
</evidence>